<reference evidence="2" key="1">
    <citation type="journal article" date="2010" name="Nature">
        <title>The sequence and de novo assembly of the giant panda genome.</title>
        <authorList>
            <person name="Li R."/>
            <person name="Fan W."/>
            <person name="Tian G."/>
            <person name="Zhu H."/>
            <person name="He L."/>
            <person name="Cai J."/>
            <person name="Huang Q."/>
            <person name="Cai Q."/>
            <person name="Li B."/>
            <person name="Bai Y."/>
            <person name="Zhang Z."/>
            <person name="Zhang Y."/>
            <person name="Wang W."/>
            <person name="Li J."/>
            <person name="Wei F."/>
            <person name="Li H."/>
            <person name="Jian M."/>
            <person name="Li J."/>
            <person name="Zhang Z."/>
            <person name="Nielsen R."/>
            <person name="Li D."/>
            <person name="Gu W."/>
            <person name="Yang Z."/>
            <person name="Xuan Z."/>
            <person name="Ryder O.A."/>
            <person name="Leung F.C."/>
            <person name="Zhou Y."/>
            <person name="Cao J."/>
            <person name="Sun X."/>
            <person name="Fu Y."/>
            <person name="Fang X."/>
            <person name="Guo X."/>
            <person name="Wang B."/>
            <person name="Hou R."/>
            <person name="Shen F."/>
            <person name="Mu B."/>
            <person name="Ni P."/>
            <person name="Lin R."/>
            <person name="Qian W."/>
            <person name="Wang G."/>
            <person name="Yu C."/>
            <person name="Nie W."/>
            <person name="Wang J."/>
            <person name="Wu Z."/>
            <person name="Liang H."/>
            <person name="Min J."/>
            <person name="Wu Q."/>
            <person name="Cheng S."/>
            <person name="Ruan J."/>
            <person name="Wang M."/>
            <person name="Shi Z."/>
            <person name="Wen M."/>
            <person name="Liu B."/>
            <person name="Ren X."/>
            <person name="Zheng H."/>
            <person name="Dong D."/>
            <person name="Cook K."/>
            <person name="Shan G."/>
            <person name="Zhang H."/>
            <person name="Kosiol C."/>
            <person name="Xie X."/>
            <person name="Lu Z."/>
            <person name="Zheng H."/>
            <person name="Li Y."/>
            <person name="Steiner C.C."/>
            <person name="Lam T.T."/>
            <person name="Lin S."/>
            <person name="Zhang Q."/>
            <person name="Li G."/>
            <person name="Tian J."/>
            <person name="Gong T."/>
            <person name="Liu H."/>
            <person name="Zhang D."/>
            <person name="Fang L."/>
            <person name="Ye C."/>
            <person name="Zhang J."/>
            <person name="Hu W."/>
            <person name="Xu A."/>
            <person name="Ren Y."/>
            <person name="Zhang G."/>
            <person name="Bruford M.W."/>
            <person name="Li Q."/>
            <person name="Ma L."/>
            <person name="Guo Y."/>
            <person name="An N."/>
            <person name="Hu Y."/>
            <person name="Zheng Y."/>
            <person name="Shi Y."/>
            <person name="Li Z."/>
            <person name="Liu Q."/>
            <person name="Chen Y."/>
            <person name="Zhao J."/>
            <person name="Qu N."/>
            <person name="Zhao S."/>
            <person name="Tian F."/>
            <person name="Wang X."/>
            <person name="Wang H."/>
            <person name="Xu L."/>
            <person name="Liu X."/>
            <person name="Vinar T."/>
            <person name="Wang Y."/>
            <person name="Lam T.W."/>
            <person name="Yiu S.M."/>
            <person name="Liu S."/>
            <person name="Zhang H."/>
            <person name="Li D."/>
            <person name="Huang Y."/>
            <person name="Wang X."/>
            <person name="Yang G."/>
            <person name="Jiang Z."/>
            <person name="Wang J."/>
            <person name="Qin N."/>
            <person name="Li L."/>
            <person name="Li J."/>
            <person name="Bolund L."/>
            <person name="Kristiansen K."/>
            <person name="Wong G.K."/>
            <person name="Olson M."/>
            <person name="Zhang X."/>
            <person name="Li S."/>
            <person name="Yang H."/>
            <person name="Wang J."/>
            <person name="Wang J."/>
        </authorList>
    </citation>
    <scope>NUCLEOTIDE SEQUENCE [LARGE SCALE GENOMIC DNA]</scope>
</reference>
<dbReference type="EMBL" id="GL192799">
    <property type="protein sequence ID" value="EFB28625.1"/>
    <property type="molecule type" value="Genomic_DNA"/>
</dbReference>
<evidence type="ECO:0000256" key="1">
    <source>
        <dbReference type="SAM" id="MobiDB-lite"/>
    </source>
</evidence>
<dbReference type="InParanoid" id="D2HG21"/>
<feature type="region of interest" description="Disordered" evidence="1">
    <location>
        <begin position="1"/>
        <end position="47"/>
    </location>
</feature>
<feature type="non-terminal residue" evidence="2">
    <location>
        <position position="1"/>
    </location>
</feature>
<evidence type="ECO:0000313" key="2">
    <source>
        <dbReference type="EMBL" id="EFB28625.1"/>
    </source>
</evidence>
<feature type="non-terminal residue" evidence="2">
    <location>
        <position position="47"/>
    </location>
</feature>
<name>D2HG21_AILME</name>
<dbReference type="AlphaFoldDB" id="D2HG21"/>
<feature type="compositionally biased region" description="Basic and acidic residues" evidence="1">
    <location>
        <begin position="28"/>
        <end position="47"/>
    </location>
</feature>
<gene>
    <name evidence="2" type="ORF">PANDA_009873</name>
</gene>
<proteinExistence type="predicted"/>
<organism evidence="2">
    <name type="scientific">Ailuropoda melanoleuca</name>
    <name type="common">Giant panda</name>
    <dbReference type="NCBI Taxonomy" id="9646"/>
    <lineage>
        <taxon>Eukaryota</taxon>
        <taxon>Metazoa</taxon>
        <taxon>Chordata</taxon>
        <taxon>Craniata</taxon>
        <taxon>Vertebrata</taxon>
        <taxon>Euteleostomi</taxon>
        <taxon>Mammalia</taxon>
        <taxon>Eutheria</taxon>
        <taxon>Laurasiatheria</taxon>
        <taxon>Carnivora</taxon>
        <taxon>Caniformia</taxon>
        <taxon>Ursidae</taxon>
        <taxon>Ailuropoda</taxon>
    </lineage>
</organism>
<protein>
    <submittedName>
        <fullName evidence="2">Uncharacterized protein</fullName>
    </submittedName>
</protein>
<sequence>GRPAVSAISTRFSLRGATEQPASGLGEAVRRRQLLKEGQRPRTDRER</sequence>
<accession>D2HG21</accession>